<reference evidence="3" key="1">
    <citation type="submission" date="2022-07" db="EMBL/GenBank/DDBJ databases">
        <title>Genome Sequence of Xylaria arbuscula.</title>
        <authorList>
            <person name="Buettner E."/>
        </authorList>
    </citation>
    <scope>NUCLEOTIDE SEQUENCE</scope>
    <source>
        <strain evidence="3">VT107</strain>
    </source>
</reference>
<feature type="coiled-coil region" evidence="1">
    <location>
        <begin position="513"/>
        <end position="540"/>
    </location>
</feature>
<keyword evidence="1" id="KW-0175">Coiled coil</keyword>
<name>A0A9W8NGZ4_9PEZI</name>
<evidence type="ECO:0000256" key="1">
    <source>
        <dbReference type="SAM" id="Coils"/>
    </source>
</evidence>
<accession>A0A9W8NGZ4</accession>
<dbReference type="VEuPathDB" id="FungiDB:F4678DRAFT_457735"/>
<feature type="region of interest" description="Disordered" evidence="2">
    <location>
        <begin position="115"/>
        <end position="153"/>
    </location>
</feature>
<keyword evidence="4" id="KW-1185">Reference proteome</keyword>
<evidence type="ECO:0000256" key="2">
    <source>
        <dbReference type="SAM" id="MobiDB-lite"/>
    </source>
</evidence>
<proteinExistence type="predicted"/>
<protein>
    <submittedName>
        <fullName evidence="3">Uncharacterized protein</fullName>
    </submittedName>
</protein>
<evidence type="ECO:0000313" key="3">
    <source>
        <dbReference type="EMBL" id="KAJ3576731.1"/>
    </source>
</evidence>
<evidence type="ECO:0000313" key="4">
    <source>
        <dbReference type="Proteomes" id="UP001148614"/>
    </source>
</evidence>
<organism evidence="3 4">
    <name type="scientific">Xylaria arbuscula</name>
    <dbReference type="NCBI Taxonomy" id="114810"/>
    <lineage>
        <taxon>Eukaryota</taxon>
        <taxon>Fungi</taxon>
        <taxon>Dikarya</taxon>
        <taxon>Ascomycota</taxon>
        <taxon>Pezizomycotina</taxon>
        <taxon>Sordariomycetes</taxon>
        <taxon>Xylariomycetidae</taxon>
        <taxon>Xylariales</taxon>
        <taxon>Xylariaceae</taxon>
        <taxon>Xylaria</taxon>
    </lineage>
</organism>
<gene>
    <name evidence="3" type="ORF">NPX13_g3609</name>
</gene>
<feature type="region of interest" description="Disordered" evidence="2">
    <location>
        <begin position="35"/>
        <end position="85"/>
    </location>
</feature>
<comment type="caution">
    <text evidence="3">The sequence shown here is derived from an EMBL/GenBank/DDBJ whole genome shotgun (WGS) entry which is preliminary data.</text>
</comment>
<dbReference type="EMBL" id="JANPWZ010000460">
    <property type="protein sequence ID" value="KAJ3576731.1"/>
    <property type="molecule type" value="Genomic_DNA"/>
</dbReference>
<sequence>MTSQCTPEGSDRKTNSLANFFKATKSLVPFAENALLKPPTPVPAASPGDQPLSGPISKRRASTSALSSPTTPRPPRKRLTLTRTLPLRGSQTLLTHWQTKLPLYSLGLDADSRSSLGSASDRSVSVSSQSTDSLASTGSKARTSGVRAGRDARDAKRVLRTIKQVKEGTYKVKKGLPGGKYLIHRTLHPSGYKLLREVELKKPENSDLLEYFNGDNFNYTRRPAKGDKQFVIHMPSRFHEIMAGNFNLMIAEWLAEIKKGLLCQVDSCKELTVEIANGIDSTLATTVHPREPRDDRLEPDLSYMHKYCWIADLVVEVAWSQSNLKLPNRAIRYIEGTNGAIKTVIGLSLNDIYHGGRRATFSEFIGDDGLPADGCVLPLSLGDFICSETAADLGDFEDVKLDIPSTTLYGFYKRAFERQIADETVHKIDEVQKKVDGAFEQISTIDNIIRERGKKSGSNQIVMERRYLADVRAKMVELRDESAIVTCLMEEIEATMSKISDSVGLVRKVEKRRGNATDKVAELETGLARLTAEESNLVERSIRSRVRSALGSSSRN</sequence>
<dbReference type="Proteomes" id="UP001148614">
    <property type="component" value="Unassembled WGS sequence"/>
</dbReference>
<feature type="compositionally biased region" description="Low complexity" evidence="2">
    <location>
        <begin position="115"/>
        <end position="139"/>
    </location>
</feature>
<dbReference type="AlphaFoldDB" id="A0A9W8NGZ4"/>